<dbReference type="GO" id="GO:0008253">
    <property type="term" value="F:5'-nucleotidase activity"/>
    <property type="evidence" value="ECO:0007669"/>
    <property type="project" value="InterPro"/>
</dbReference>
<dbReference type="InterPro" id="IPR010708">
    <property type="entry name" value="5'(3')-deoxyribonucleotidase"/>
</dbReference>
<dbReference type="Gene3D" id="3.40.50.1000">
    <property type="entry name" value="HAD superfamily/HAD-like"/>
    <property type="match status" value="1"/>
</dbReference>
<feature type="active site" description="Proton donor" evidence="2">
    <location>
        <position position="13"/>
    </location>
</feature>
<protein>
    <submittedName>
        <fullName evidence="3">2-C-methyl-D-erythritol 4-phosphate cytidylyltransferase</fullName>
    </submittedName>
</protein>
<evidence type="ECO:0000256" key="1">
    <source>
        <dbReference type="ARBA" id="ARBA00009589"/>
    </source>
</evidence>
<dbReference type="RefSeq" id="WP_117658436.1">
    <property type="nucleotide sequence ID" value="NZ_JAQECX010000005.1"/>
</dbReference>
<keyword evidence="3" id="KW-0548">Nucleotidyltransferase</keyword>
<accession>A0A415C2Y7</accession>
<keyword evidence="3" id="KW-0808">Transferase</keyword>
<dbReference type="Pfam" id="PF06941">
    <property type="entry name" value="NT5C"/>
    <property type="match status" value="1"/>
</dbReference>
<feature type="active site" description="Nucleophile" evidence="2">
    <location>
        <position position="11"/>
    </location>
</feature>
<name>A0A415C2Y7_BIFBI</name>
<dbReference type="GO" id="GO:0016779">
    <property type="term" value="F:nucleotidyltransferase activity"/>
    <property type="evidence" value="ECO:0007669"/>
    <property type="project" value="UniProtKB-KW"/>
</dbReference>
<reference evidence="3 4" key="1">
    <citation type="submission" date="2018-08" db="EMBL/GenBank/DDBJ databases">
        <title>A genome reference for cultivated species of the human gut microbiota.</title>
        <authorList>
            <person name="Zou Y."/>
            <person name="Xue W."/>
            <person name="Luo G."/>
        </authorList>
    </citation>
    <scope>NUCLEOTIDE SEQUENCE [LARGE SCALE GENOMIC DNA]</scope>
    <source>
        <strain evidence="3 4">AM12-10</strain>
    </source>
</reference>
<dbReference type="AlphaFoldDB" id="A0A415C2Y7"/>
<comment type="caution">
    <text evidence="3">The sequence shown here is derived from an EMBL/GenBank/DDBJ whole genome shotgun (WGS) entry which is preliminary data.</text>
</comment>
<evidence type="ECO:0000313" key="4">
    <source>
        <dbReference type="Proteomes" id="UP000283727"/>
    </source>
</evidence>
<organism evidence="3 4">
    <name type="scientific">Bifidobacterium bifidum</name>
    <dbReference type="NCBI Taxonomy" id="1681"/>
    <lineage>
        <taxon>Bacteria</taxon>
        <taxon>Bacillati</taxon>
        <taxon>Actinomycetota</taxon>
        <taxon>Actinomycetes</taxon>
        <taxon>Bifidobacteriales</taxon>
        <taxon>Bifidobacteriaceae</taxon>
        <taxon>Bifidobacterium</taxon>
    </lineage>
</organism>
<proteinExistence type="inferred from homology"/>
<dbReference type="Proteomes" id="UP000283727">
    <property type="component" value="Unassembled WGS sequence"/>
</dbReference>
<dbReference type="InterPro" id="IPR023214">
    <property type="entry name" value="HAD_sf"/>
</dbReference>
<comment type="similarity">
    <text evidence="1">Belongs to the 5'(3')-deoxyribonucleotidase family.</text>
</comment>
<evidence type="ECO:0000256" key="2">
    <source>
        <dbReference type="PIRSR" id="PIRSR610708-1"/>
    </source>
</evidence>
<evidence type="ECO:0000313" key="3">
    <source>
        <dbReference type="EMBL" id="RHJ22052.1"/>
    </source>
</evidence>
<dbReference type="SUPFAM" id="SSF56784">
    <property type="entry name" value="HAD-like"/>
    <property type="match status" value="1"/>
</dbReference>
<dbReference type="EMBL" id="QRLR01000006">
    <property type="protein sequence ID" value="RHJ22052.1"/>
    <property type="molecule type" value="Genomic_DNA"/>
</dbReference>
<gene>
    <name evidence="3" type="ORF">DW137_09500</name>
</gene>
<sequence>MTPNPRTICIDVDNTLGDYTGALRRYVQDRWGDKYTCPDPTDYDFSWTPGWPFTGRPDRFRKVHSKAVDNGLYELELAYPHADEALRLIHDAGWRIIIATARKDDGGALPVWLADNHIPYDGIHYGDKLDVRASVLVDDRPDTIRAGVAAGLHVFKPAHEYCQWGGGIVFRDWMDVPCLLEVL</sequence>
<dbReference type="GO" id="GO:0009264">
    <property type="term" value="P:deoxyribonucleotide catabolic process"/>
    <property type="evidence" value="ECO:0007669"/>
    <property type="project" value="InterPro"/>
</dbReference>
<dbReference type="InterPro" id="IPR036412">
    <property type="entry name" value="HAD-like_sf"/>
</dbReference>